<evidence type="ECO:0000313" key="2">
    <source>
        <dbReference type="EMBL" id="BAI60914.1"/>
    </source>
</evidence>
<dbReference type="STRING" id="304371.MCP_0842"/>
<dbReference type="KEGG" id="mpd:MCP_0842"/>
<dbReference type="EMBL" id="AP011532">
    <property type="protein sequence ID" value="BAI60914.1"/>
    <property type="molecule type" value="Genomic_DNA"/>
</dbReference>
<gene>
    <name evidence="2" type="ordered locus">MCP_0842</name>
</gene>
<keyword evidence="3" id="KW-1185">Reference proteome</keyword>
<feature type="transmembrane region" description="Helical" evidence="1">
    <location>
        <begin position="73"/>
        <end position="95"/>
    </location>
</feature>
<sequence length="574" mass="64932">MHSTALSKIIHERHADRPMYLLLLTYFTLVFTLSVVILYIYDVRPLFYYAVMATLGLVILLQILYVEPTGMRPIAILAQIMAFSLNLIWGVTLNYDLFIGRTDTMPHIWWAQNLLQVGHVTDFLNVYEPFPLWYILCNSVYLLGGLTGSIAQVMFVNSGLIYSILATFCIYLLTRKISGDKRIALLAALFLSFNTTFVFYGMYSIPRSIVMVLFILLVVLLIDHEDKKKRWLAYGLTLPIVVYHTVSSLFLICILMLIYAIQKLFIRTKKDPIVTLRFLAVLVGVTACYWALNATNIIWTLTNSLTQSSAGAEGLQTGSIYETPLSEVVNYSQYSVWILFILAGVLLILRYKHVDIKLKILALAALILIPLSYPGPLMLLNTLSSTVSIGRFEEYAFMFMTVIAAAGFGMLYRKKSSVVHGLLVLAFVLMVFLSISNDFVASDNPLVERPFYTYYLNDSEITGMEHIASLAEGSVMSDYIAVRYLEKSPYMEHQHILEANVITKKLMKENTTDLILIRDGELEKRPVKLYSSDNGYVRAAPWNALEYYYAGDAVFASLGERNSVYSSGTMTGYD</sequence>
<dbReference type="PATRIC" id="fig|304371.9.peg.867"/>
<name>D1YWU2_METPS</name>
<feature type="transmembrane region" description="Helical" evidence="1">
    <location>
        <begin position="395"/>
        <end position="412"/>
    </location>
</feature>
<proteinExistence type="predicted"/>
<feature type="transmembrane region" description="Helical" evidence="1">
    <location>
        <begin position="419"/>
        <end position="436"/>
    </location>
</feature>
<feature type="transmembrane region" description="Helical" evidence="1">
    <location>
        <begin position="47"/>
        <end position="66"/>
    </location>
</feature>
<keyword evidence="1" id="KW-0812">Transmembrane</keyword>
<dbReference type="AlphaFoldDB" id="D1YWU2"/>
<feature type="transmembrane region" description="Helical" evidence="1">
    <location>
        <begin position="334"/>
        <end position="351"/>
    </location>
</feature>
<keyword evidence="1" id="KW-1133">Transmembrane helix</keyword>
<evidence type="ECO:0008006" key="4">
    <source>
        <dbReference type="Google" id="ProtNLM"/>
    </source>
</evidence>
<reference evidence="2 3" key="1">
    <citation type="journal article" date="2007" name="Appl. Environ. Microbiol.">
        <title>Isolation of key methanogens for global methane emission from rice paddy fields: a novel isolate affiliated with the clone cluster rice cluster I.</title>
        <authorList>
            <person name="Sakai S."/>
            <person name="Imachi H."/>
            <person name="Sekiguchi Y."/>
            <person name="Ohashi A."/>
            <person name="Harada H."/>
            <person name="Kamagata Y."/>
        </authorList>
    </citation>
    <scope>NUCLEOTIDE SEQUENCE [LARGE SCALE GENOMIC DNA]</scope>
    <source>
        <strain evidence="3">DSM 17711 / JCM 13418 / NBRC 101707 / SANAE</strain>
    </source>
</reference>
<dbReference type="GeneID" id="8680876"/>
<accession>D1YWU2</accession>
<feature type="transmembrane region" description="Helical" evidence="1">
    <location>
        <begin position="273"/>
        <end position="292"/>
    </location>
</feature>
<feature type="transmembrane region" description="Helical" evidence="1">
    <location>
        <begin position="160"/>
        <end position="177"/>
    </location>
</feature>
<protein>
    <recommendedName>
        <fullName evidence="4">Glycosyltransferase RgtA/B/C/D-like domain-containing protein</fullName>
    </recommendedName>
</protein>
<evidence type="ECO:0000256" key="1">
    <source>
        <dbReference type="SAM" id="Phobius"/>
    </source>
</evidence>
<dbReference type="InParanoid" id="D1YWU2"/>
<feature type="transmembrane region" description="Helical" evidence="1">
    <location>
        <begin position="205"/>
        <end position="222"/>
    </location>
</feature>
<organism evidence="2 3">
    <name type="scientific">Methanocella paludicola (strain DSM 17711 / JCM 13418 / NBRC 101707 / SANAE)</name>
    <dbReference type="NCBI Taxonomy" id="304371"/>
    <lineage>
        <taxon>Archaea</taxon>
        <taxon>Methanobacteriati</taxon>
        <taxon>Methanobacteriota</taxon>
        <taxon>Stenosarchaea group</taxon>
        <taxon>Methanomicrobia</taxon>
        <taxon>Methanocellales</taxon>
        <taxon>Methanocellaceae</taxon>
        <taxon>Methanocella</taxon>
    </lineage>
</organism>
<dbReference type="RefSeq" id="WP_012899593.1">
    <property type="nucleotide sequence ID" value="NC_013665.1"/>
</dbReference>
<reference evidence="2 3" key="2">
    <citation type="journal article" date="2008" name="Int. J. Syst. Evol. Microbiol.">
        <title>Methanocella paludicola gen. nov., sp. nov., a methane-producing archaeon, the first isolate of the lineage 'Rice Cluster I', and proposal of the new archaeal order Methanocellales ord. nov.</title>
        <authorList>
            <person name="Sakai S."/>
            <person name="Imachi H."/>
            <person name="Hanada S."/>
            <person name="Ohashi A."/>
            <person name="Harada H."/>
            <person name="Kamagata Y."/>
        </authorList>
    </citation>
    <scope>NUCLEOTIDE SEQUENCE [LARGE SCALE GENOMIC DNA]</scope>
    <source>
        <strain evidence="3">DSM 17711 / JCM 13418 / NBRC 101707 / SANAE</strain>
    </source>
</reference>
<evidence type="ECO:0000313" key="3">
    <source>
        <dbReference type="Proteomes" id="UP000001882"/>
    </source>
</evidence>
<feature type="transmembrane region" description="Helical" evidence="1">
    <location>
        <begin position="20"/>
        <end position="41"/>
    </location>
</feature>
<feature type="transmembrane region" description="Helical" evidence="1">
    <location>
        <begin position="242"/>
        <end position="261"/>
    </location>
</feature>
<dbReference type="eggNOG" id="arCOG03188">
    <property type="taxonomic scope" value="Archaea"/>
</dbReference>
<keyword evidence="1" id="KW-0472">Membrane</keyword>
<dbReference type="OrthoDB" id="164013at2157"/>
<reference evidence="3" key="3">
    <citation type="journal article" date="2011" name="PLoS ONE">
        <title>Genome sequence of a mesophilic hydrogenotrophic methanogen Methanocella paludicola, the first cultivated representative of the order Methanocellales.</title>
        <authorList>
            <person name="Sakai S."/>
            <person name="Takaki Y."/>
            <person name="Shimamura S."/>
            <person name="Sekine M."/>
            <person name="Tajima T."/>
            <person name="Kosugi H."/>
            <person name="Ichikawa N."/>
            <person name="Tasumi E."/>
            <person name="Hiraki A.T."/>
            <person name="Shimizu A."/>
            <person name="Kato Y."/>
            <person name="Nishiko R."/>
            <person name="Mori K."/>
            <person name="Fujita N."/>
            <person name="Imachi H."/>
            <person name="Takai K."/>
        </authorList>
    </citation>
    <scope>NUCLEOTIDE SEQUENCE [LARGE SCALE GENOMIC DNA]</scope>
    <source>
        <strain evidence="3">DSM 17711 / JCM 13418 / NBRC 101707 / SANAE</strain>
    </source>
</reference>
<feature type="transmembrane region" description="Helical" evidence="1">
    <location>
        <begin position="358"/>
        <end position="375"/>
    </location>
</feature>
<dbReference type="Proteomes" id="UP000001882">
    <property type="component" value="Chromosome"/>
</dbReference>